<proteinExistence type="predicted"/>
<name>A0A1G4B958_9PEZI</name>
<comment type="caution">
    <text evidence="2">The sequence shown here is derived from an EMBL/GenBank/DDBJ whole genome shotgun (WGS) entry which is preliminary data.</text>
</comment>
<evidence type="ECO:0000256" key="1">
    <source>
        <dbReference type="SAM" id="MobiDB-lite"/>
    </source>
</evidence>
<dbReference type="RefSeq" id="XP_022475110.1">
    <property type="nucleotide sequence ID" value="XM_022618460.1"/>
</dbReference>
<protein>
    <submittedName>
        <fullName evidence="2">Uncharacterized protein</fullName>
    </submittedName>
</protein>
<keyword evidence="3" id="KW-1185">Reference proteome</keyword>
<organism evidence="2 3">
    <name type="scientific">Colletotrichum orchidophilum</name>
    <dbReference type="NCBI Taxonomy" id="1209926"/>
    <lineage>
        <taxon>Eukaryota</taxon>
        <taxon>Fungi</taxon>
        <taxon>Dikarya</taxon>
        <taxon>Ascomycota</taxon>
        <taxon>Pezizomycotina</taxon>
        <taxon>Sordariomycetes</taxon>
        <taxon>Hypocreomycetidae</taxon>
        <taxon>Glomerellales</taxon>
        <taxon>Glomerellaceae</taxon>
        <taxon>Colletotrichum</taxon>
    </lineage>
</organism>
<evidence type="ECO:0000313" key="3">
    <source>
        <dbReference type="Proteomes" id="UP000176998"/>
    </source>
</evidence>
<accession>A0A1G4B958</accession>
<reference evidence="2 3" key="1">
    <citation type="submission" date="2016-09" db="EMBL/GenBank/DDBJ databases">
        <authorList>
            <person name="Capua I."/>
            <person name="De Benedictis P."/>
            <person name="Joannis T."/>
            <person name="Lombin L.H."/>
            <person name="Cattoli G."/>
        </authorList>
    </citation>
    <scope>NUCLEOTIDE SEQUENCE [LARGE SCALE GENOMIC DNA]</scope>
    <source>
        <strain evidence="2 3">IMI 309357</strain>
    </source>
</reference>
<evidence type="ECO:0000313" key="2">
    <source>
        <dbReference type="EMBL" id="OHE97958.1"/>
    </source>
</evidence>
<feature type="region of interest" description="Disordered" evidence="1">
    <location>
        <begin position="19"/>
        <end position="40"/>
    </location>
</feature>
<feature type="compositionally biased region" description="Polar residues" evidence="1">
    <location>
        <begin position="25"/>
        <end position="40"/>
    </location>
</feature>
<dbReference type="Proteomes" id="UP000176998">
    <property type="component" value="Unassembled WGS sequence"/>
</dbReference>
<dbReference type="EMBL" id="MJBS01000052">
    <property type="protein sequence ID" value="OHE97958.1"/>
    <property type="molecule type" value="Genomic_DNA"/>
</dbReference>
<dbReference type="GeneID" id="34559970"/>
<gene>
    <name evidence="2" type="ORF">CORC01_06821</name>
</gene>
<sequence length="67" mass="7090">MLFAVLSAPNRRLVRGPSILPTVPSGMSSDQVGFSQGTNRTGGITAAEHNLLTHLLGPDWATAPLRH</sequence>
<dbReference type="AlphaFoldDB" id="A0A1G4B958"/>